<comment type="subunit">
    <text evidence="4">Component of the 66S pre-ribosomal particle.</text>
</comment>
<keyword evidence="8" id="KW-0175">Coiled coil</keyword>
<accession>A0A2T6ZDS2</accession>
<dbReference type="GO" id="GO:0030687">
    <property type="term" value="C:preribosome, large subunit precursor"/>
    <property type="evidence" value="ECO:0007669"/>
    <property type="project" value="TreeGrafter"/>
</dbReference>
<evidence type="ECO:0008006" key="13">
    <source>
        <dbReference type="Google" id="ProtNLM"/>
    </source>
</evidence>
<dbReference type="PANTHER" id="PTHR28028">
    <property type="entry name" value="60S RIBOSOMAL SUBUNIT ASSEMBLY/EXPORT PROTEIN LOC1"/>
    <property type="match status" value="1"/>
</dbReference>
<comment type="function">
    <text evidence="1">Required for efficient assembly and nuclear export of the 60S ribosomal subunit.</text>
</comment>
<feature type="region of interest" description="Disordered" evidence="10">
    <location>
        <begin position="1"/>
        <end position="63"/>
    </location>
</feature>
<dbReference type="EMBL" id="NESQ01000357">
    <property type="protein sequence ID" value="PUU73647.1"/>
    <property type="molecule type" value="Genomic_DNA"/>
</dbReference>
<comment type="similarity">
    <text evidence="3">Belongs to the LOC1 family.</text>
</comment>
<feature type="region of interest" description="Disordered" evidence="10">
    <location>
        <begin position="116"/>
        <end position="192"/>
    </location>
</feature>
<dbReference type="OrthoDB" id="5426299at2759"/>
<dbReference type="PANTHER" id="PTHR28028:SF1">
    <property type="entry name" value="60S RIBOSOMAL SUBUNIT ASSEMBLY_EXPORT PROTEIN LOC1"/>
    <property type="match status" value="1"/>
</dbReference>
<dbReference type="GO" id="GO:0005730">
    <property type="term" value="C:nucleolus"/>
    <property type="evidence" value="ECO:0007669"/>
    <property type="project" value="UniProtKB-SubCell"/>
</dbReference>
<dbReference type="InterPro" id="IPR037650">
    <property type="entry name" value="Loc1"/>
</dbReference>
<evidence type="ECO:0000313" key="11">
    <source>
        <dbReference type="EMBL" id="PUU73647.1"/>
    </source>
</evidence>
<dbReference type="STRING" id="42251.A0A2T6ZDS2"/>
<dbReference type="Proteomes" id="UP000244722">
    <property type="component" value="Unassembled WGS sequence"/>
</dbReference>
<protein>
    <recommendedName>
        <fullName evidence="13">60S ribosomal subunit assembly/export protein loc1</fullName>
    </recommendedName>
</protein>
<evidence type="ECO:0000256" key="2">
    <source>
        <dbReference type="ARBA" id="ARBA00004604"/>
    </source>
</evidence>
<proteinExistence type="inferred from homology"/>
<feature type="compositionally biased region" description="Low complexity" evidence="10">
    <location>
        <begin position="15"/>
        <end position="28"/>
    </location>
</feature>
<keyword evidence="7" id="KW-0509">mRNA transport</keyword>
<evidence type="ECO:0000256" key="9">
    <source>
        <dbReference type="ARBA" id="ARBA00023242"/>
    </source>
</evidence>
<feature type="compositionally biased region" description="Basic and acidic residues" evidence="10">
    <location>
        <begin position="116"/>
        <end position="158"/>
    </location>
</feature>
<name>A0A2T6ZDS2_TUBBO</name>
<dbReference type="GO" id="GO:0042273">
    <property type="term" value="P:ribosomal large subunit biogenesis"/>
    <property type="evidence" value="ECO:0007669"/>
    <property type="project" value="InterPro"/>
</dbReference>
<organism evidence="11 12">
    <name type="scientific">Tuber borchii</name>
    <name type="common">White truffle</name>
    <dbReference type="NCBI Taxonomy" id="42251"/>
    <lineage>
        <taxon>Eukaryota</taxon>
        <taxon>Fungi</taxon>
        <taxon>Dikarya</taxon>
        <taxon>Ascomycota</taxon>
        <taxon>Pezizomycotina</taxon>
        <taxon>Pezizomycetes</taxon>
        <taxon>Pezizales</taxon>
        <taxon>Tuberaceae</taxon>
        <taxon>Tuber</taxon>
    </lineage>
</organism>
<evidence type="ECO:0000256" key="6">
    <source>
        <dbReference type="ARBA" id="ARBA00022517"/>
    </source>
</evidence>
<dbReference type="GO" id="GO:0008298">
    <property type="term" value="P:intracellular mRNA localization"/>
    <property type="evidence" value="ECO:0007669"/>
    <property type="project" value="TreeGrafter"/>
</dbReference>
<evidence type="ECO:0000256" key="8">
    <source>
        <dbReference type="ARBA" id="ARBA00023054"/>
    </source>
</evidence>
<evidence type="ECO:0000256" key="10">
    <source>
        <dbReference type="SAM" id="MobiDB-lite"/>
    </source>
</evidence>
<dbReference type="GO" id="GO:0003729">
    <property type="term" value="F:mRNA binding"/>
    <property type="evidence" value="ECO:0007669"/>
    <property type="project" value="InterPro"/>
</dbReference>
<reference evidence="11 12" key="1">
    <citation type="submission" date="2017-04" db="EMBL/GenBank/DDBJ databases">
        <title>Draft genome sequence of Tuber borchii Vittad., a whitish edible truffle.</title>
        <authorList>
            <consortium name="DOE Joint Genome Institute"/>
            <person name="Murat C."/>
            <person name="Kuo A."/>
            <person name="Barry K.W."/>
            <person name="Clum A."/>
            <person name="Dockter R.B."/>
            <person name="Fauchery L."/>
            <person name="Iotti M."/>
            <person name="Kohler A."/>
            <person name="Labutti K."/>
            <person name="Lindquist E.A."/>
            <person name="Lipzen A."/>
            <person name="Ohm R.A."/>
            <person name="Wang M."/>
            <person name="Grigoriev I.V."/>
            <person name="Zambonelli A."/>
            <person name="Martin F.M."/>
        </authorList>
    </citation>
    <scope>NUCLEOTIDE SEQUENCE [LARGE SCALE GENOMIC DNA]</scope>
    <source>
        <strain evidence="11 12">Tbo3840</strain>
    </source>
</reference>
<evidence type="ECO:0000256" key="1">
    <source>
        <dbReference type="ARBA" id="ARBA00001977"/>
    </source>
</evidence>
<sequence length="192" mass="21525">MAPNPSRPRKPAPNKSTTTITPSSKSTPAKQPKKKFVPKTHTTAGVAISKKNNNKRPKDPKKQREALLAKLEKELPKLNMITPAGVVKPKGRKKGKVFVEDREKMMGILNRVSDGVEGRERSKLERARQLEAIREEKRKEEEKREAERSSRMEGAKDAVRKKRKRKSVGAAPRALKSPSEKMPGGKKMVTFA</sequence>
<keyword evidence="6" id="KW-0690">Ribosome biogenesis</keyword>
<dbReference type="AlphaFoldDB" id="A0A2T6ZDS2"/>
<evidence type="ECO:0000313" key="12">
    <source>
        <dbReference type="Proteomes" id="UP000244722"/>
    </source>
</evidence>
<gene>
    <name evidence="11" type="ORF">B9Z19DRAFT_1094617</name>
</gene>
<evidence type="ECO:0000256" key="7">
    <source>
        <dbReference type="ARBA" id="ARBA00022816"/>
    </source>
</evidence>
<comment type="subcellular location">
    <subcellularLocation>
        <location evidence="2">Nucleus</location>
        <location evidence="2">Nucleolus</location>
    </subcellularLocation>
</comment>
<keyword evidence="9" id="KW-0539">Nucleus</keyword>
<keyword evidence="12" id="KW-1185">Reference proteome</keyword>
<evidence type="ECO:0000256" key="5">
    <source>
        <dbReference type="ARBA" id="ARBA00022448"/>
    </source>
</evidence>
<evidence type="ECO:0000256" key="3">
    <source>
        <dbReference type="ARBA" id="ARBA00008132"/>
    </source>
</evidence>
<comment type="caution">
    <text evidence="11">The sequence shown here is derived from an EMBL/GenBank/DDBJ whole genome shotgun (WGS) entry which is preliminary data.</text>
</comment>
<keyword evidence="5" id="KW-0813">Transport</keyword>
<evidence type="ECO:0000256" key="4">
    <source>
        <dbReference type="ARBA" id="ARBA00011339"/>
    </source>
</evidence>
<dbReference type="GO" id="GO:0051028">
    <property type="term" value="P:mRNA transport"/>
    <property type="evidence" value="ECO:0007669"/>
    <property type="project" value="UniProtKB-KW"/>
</dbReference>